<feature type="region of interest" description="Disordered" evidence="1">
    <location>
        <begin position="272"/>
        <end position="300"/>
    </location>
</feature>
<protein>
    <recommendedName>
        <fullName evidence="3">Retrotransposon gag domain-containing protein</fullName>
    </recommendedName>
</protein>
<gene>
    <name evidence="2" type="ORF">FSB_LOCUS4698</name>
</gene>
<proteinExistence type="predicted"/>
<dbReference type="EMBL" id="OIVN01000236">
    <property type="protein sequence ID" value="SPC76816.1"/>
    <property type="molecule type" value="Genomic_DNA"/>
</dbReference>
<sequence>MIDITLRDLETTKQKEEETFSEYLVRGREKASKMINCLGEKDQVNIMMKGLLPIYFNRMLSAPIMNFEQLCDCGTRIEDAMENGKIKRNEGRATSKKTYGQTSKNTPQTNVSAVYQTPIPSPYPYQYSNPSRQVQTLRSRRHFDPAPLSKIYEHFLQKGHLKPLNPTPTPNPIPKGWNFNLHCLYHKKSGHSTDKCFRLKNDIQDLIDRDIIPKPNSPNMPNIHQNPLPNYQRVPPPNQLKFIEEEEFIFVIDDEVWTDFYKSANEDSYHSTRIGKHFKPPHLEAEHPGEEKTLKGRALI</sequence>
<feature type="region of interest" description="Disordered" evidence="1">
    <location>
        <begin position="84"/>
        <end position="111"/>
    </location>
</feature>
<evidence type="ECO:0008006" key="3">
    <source>
        <dbReference type="Google" id="ProtNLM"/>
    </source>
</evidence>
<evidence type="ECO:0000313" key="2">
    <source>
        <dbReference type="EMBL" id="SPC76816.1"/>
    </source>
</evidence>
<accession>A0A2N9ECV7</accession>
<evidence type="ECO:0000256" key="1">
    <source>
        <dbReference type="SAM" id="MobiDB-lite"/>
    </source>
</evidence>
<feature type="compositionally biased region" description="Basic and acidic residues" evidence="1">
    <location>
        <begin position="281"/>
        <end position="294"/>
    </location>
</feature>
<dbReference type="AlphaFoldDB" id="A0A2N9ECV7"/>
<name>A0A2N9ECV7_FAGSY</name>
<feature type="compositionally biased region" description="Basic and acidic residues" evidence="1">
    <location>
        <begin position="84"/>
        <end position="93"/>
    </location>
</feature>
<feature type="compositionally biased region" description="Polar residues" evidence="1">
    <location>
        <begin position="96"/>
        <end position="111"/>
    </location>
</feature>
<reference evidence="2" key="1">
    <citation type="submission" date="2018-02" db="EMBL/GenBank/DDBJ databases">
        <authorList>
            <person name="Cohen D.B."/>
            <person name="Kent A.D."/>
        </authorList>
    </citation>
    <scope>NUCLEOTIDE SEQUENCE</scope>
</reference>
<dbReference type="PANTHER" id="PTHR32108:SF9">
    <property type="entry name" value="REVERSE TRANSCRIPTASE RNASE H-LIKE DOMAIN-CONTAINING PROTEIN"/>
    <property type="match status" value="1"/>
</dbReference>
<organism evidence="2">
    <name type="scientific">Fagus sylvatica</name>
    <name type="common">Beechnut</name>
    <dbReference type="NCBI Taxonomy" id="28930"/>
    <lineage>
        <taxon>Eukaryota</taxon>
        <taxon>Viridiplantae</taxon>
        <taxon>Streptophyta</taxon>
        <taxon>Embryophyta</taxon>
        <taxon>Tracheophyta</taxon>
        <taxon>Spermatophyta</taxon>
        <taxon>Magnoliopsida</taxon>
        <taxon>eudicotyledons</taxon>
        <taxon>Gunneridae</taxon>
        <taxon>Pentapetalae</taxon>
        <taxon>rosids</taxon>
        <taxon>fabids</taxon>
        <taxon>Fagales</taxon>
        <taxon>Fagaceae</taxon>
        <taxon>Fagus</taxon>
    </lineage>
</organism>
<dbReference type="PANTHER" id="PTHR32108">
    <property type="entry name" value="DNA-DIRECTED RNA POLYMERASE SUBUNIT ALPHA"/>
    <property type="match status" value="1"/>
</dbReference>